<accession>A0ABN2D409</accession>
<proteinExistence type="predicted"/>
<gene>
    <name evidence="1" type="ORF">GCM10009763_17460</name>
</gene>
<comment type="caution">
    <text evidence="1">The sequence shown here is derived from an EMBL/GenBank/DDBJ whole genome shotgun (WGS) entry which is preliminary data.</text>
</comment>
<evidence type="ECO:0000313" key="2">
    <source>
        <dbReference type="Proteomes" id="UP001500350"/>
    </source>
</evidence>
<organism evidence="1 2">
    <name type="scientific">Dermacoccus profundi</name>
    <dbReference type="NCBI Taxonomy" id="322602"/>
    <lineage>
        <taxon>Bacteria</taxon>
        <taxon>Bacillati</taxon>
        <taxon>Actinomycetota</taxon>
        <taxon>Actinomycetes</taxon>
        <taxon>Micrococcales</taxon>
        <taxon>Dermacoccaceae</taxon>
        <taxon>Dermacoccus</taxon>
    </lineage>
</organism>
<keyword evidence="2" id="KW-1185">Reference proteome</keyword>
<protein>
    <submittedName>
        <fullName evidence="1">Uncharacterized protein</fullName>
    </submittedName>
</protein>
<name>A0ABN2D409_9MICO</name>
<evidence type="ECO:0000313" key="1">
    <source>
        <dbReference type="EMBL" id="GAA1569972.1"/>
    </source>
</evidence>
<dbReference type="Proteomes" id="UP001500350">
    <property type="component" value="Unassembled WGS sequence"/>
</dbReference>
<sequence>MYFQRVPSPNPGSYGGTRLAASRAAWEAVEVEHCASESGVLVVLGVVAAGVDRVADALDVAVRVGVPEDVVLEPPPEADEDEALDDAVTLGEPPAVCSCWQAPRVRVRAVAARAVTAERVTFMALSLVVPADGSVTRGTTERFHGETILHKGSLGRLSCGWVESETAQPQETLPNGRLRASVALPADAVRG</sequence>
<dbReference type="EMBL" id="BAAANW010000013">
    <property type="protein sequence ID" value="GAA1569972.1"/>
    <property type="molecule type" value="Genomic_DNA"/>
</dbReference>
<reference evidence="1 2" key="1">
    <citation type="journal article" date="2019" name="Int. J. Syst. Evol. Microbiol.">
        <title>The Global Catalogue of Microorganisms (GCM) 10K type strain sequencing project: providing services to taxonomists for standard genome sequencing and annotation.</title>
        <authorList>
            <consortium name="The Broad Institute Genomics Platform"/>
            <consortium name="The Broad Institute Genome Sequencing Center for Infectious Disease"/>
            <person name="Wu L."/>
            <person name="Ma J."/>
        </authorList>
    </citation>
    <scope>NUCLEOTIDE SEQUENCE [LARGE SCALE GENOMIC DNA]</scope>
    <source>
        <strain evidence="1 2">JCM 14589</strain>
    </source>
</reference>